<gene>
    <name evidence="1" type="ORF">FB45DRAFT_907257</name>
</gene>
<organism evidence="1 2">
    <name type="scientific">Roridomyces roridus</name>
    <dbReference type="NCBI Taxonomy" id="1738132"/>
    <lineage>
        <taxon>Eukaryota</taxon>
        <taxon>Fungi</taxon>
        <taxon>Dikarya</taxon>
        <taxon>Basidiomycota</taxon>
        <taxon>Agaricomycotina</taxon>
        <taxon>Agaricomycetes</taxon>
        <taxon>Agaricomycetidae</taxon>
        <taxon>Agaricales</taxon>
        <taxon>Marasmiineae</taxon>
        <taxon>Mycenaceae</taxon>
        <taxon>Roridomyces</taxon>
    </lineage>
</organism>
<proteinExistence type="predicted"/>
<keyword evidence="2" id="KW-1185">Reference proteome</keyword>
<evidence type="ECO:0000313" key="2">
    <source>
        <dbReference type="Proteomes" id="UP001221142"/>
    </source>
</evidence>
<name>A0AAD7C1J1_9AGAR</name>
<accession>A0AAD7C1J1</accession>
<evidence type="ECO:0000313" key="1">
    <source>
        <dbReference type="EMBL" id="KAJ7636754.1"/>
    </source>
</evidence>
<dbReference type="Proteomes" id="UP001221142">
    <property type="component" value="Unassembled WGS sequence"/>
</dbReference>
<comment type="caution">
    <text evidence="1">The sequence shown here is derived from an EMBL/GenBank/DDBJ whole genome shotgun (WGS) entry which is preliminary data.</text>
</comment>
<dbReference type="AlphaFoldDB" id="A0AAD7C1J1"/>
<protein>
    <submittedName>
        <fullName evidence="1">Uncharacterized protein</fullName>
    </submittedName>
</protein>
<reference evidence="1" key="1">
    <citation type="submission" date="2023-03" db="EMBL/GenBank/DDBJ databases">
        <title>Massive genome expansion in bonnet fungi (Mycena s.s.) driven by repeated elements and novel gene families across ecological guilds.</title>
        <authorList>
            <consortium name="Lawrence Berkeley National Laboratory"/>
            <person name="Harder C.B."/>
            <person name="Miyauchi S."/>
            <person name="Viragh M."/>
            <person name="Kuo A."/>
            <person name="Thoen E."/>
            <person name="Andreopoulos B."/>
            <person name="Lu D."/>
            <person name="Skrede I."/>
            <person name="Drula E."/>
            <person name="Henrissat B."/>
            <person name="Morin E."/>
            <person name="Kohler A."/>
            <person name="Barry K."/>
            <person name="LaButti K."/>
            <person name="Morin E."/>
            <person name="Salamov A."/>
            <person name="Lipzen A."/>
            <person name="Mereny Z."/>
            <person name="Hegedus B."/>
            <person name="Baldrian P."/>
            <person name="Stursova M."/>
            <person name="Weitz H."/>
            <person name="Taylor A."/>
            <person name="Grigoriev I.V."/>
            <person name="Nagy L.G."/>
            <person name="Martin F."/>
            <person name="Kauserud H."/>
        </authorList>
    </citation>
    <scope>NUCLEOTIDE SEQUENCE</scope>
    <source>
        <strain evidence="1">9284</strain>
    </source>
</reference>
<dbReference type="EMBL" id="JARKIF010000006">
    <property type="protein sequence ID" value="KAJ7636754.1"/>
    <property type="molecule type" value="Genomic_DNA"/>
</dbReference>
<sequence length="253" mass="27381">MLFPPPGPVEARFQSCANVVVPTEAENHGENAEAEVVVGTCGGSRDMYMSVVPGAAIDDSSRVADSDALHTAKCRALSPSSDAGLDGMDWYPHPTPEAEMYGQALVDEIMAPGMKQRFDKLEEDAGERAKAIEARKAGTLYDFIFALLEEGENSLAGDNDAESEYSWTASSDFVSPLFVAWGQENATEDSDVDVLDKAGRNQWDHLVIEDGALAGPREPQTSGSAQEMRNEYCETLEEIINLLQEVDAVVESQ</sequence>